<dbReference type="HAMAP" id="MF_01217">
    <property type="entry name" value="Acyl_carrier"/>
    <property type="match status" value="1"/>
</dbReference>
<keyword evidence="5 7" id="KW-0443">Lipid metabolism</keyword>
<reference evidence="9 10" key="1">
    <citation type="submission" date="2019-03" db="EMBL/GenBank/DDBJ databases">
        <authorList>
            <person name="Kim M.K.M."/>
        </authorList>
    </citation>
    <scope>NUCLEOTIDE SEQUENCE [LARGE SCALE GENOMIC DNA]</scope>
    <source>
        <strain evidence="9 10">18JY15-6</strain>
    </source>
</reference>
<dbReference type="InterPro" id="IPR036736">
    <property type="entry name" value="ACP-like_sf"/>
</dbReference>
<dbReference type="GO" id="GO:0000035">
    <property type="term" value="F:acyl binding"/>
    <property type="evidence" value="ECO:0007669"/>
    <property type="project" value="TreeGrafter"/>
</dbReference>
<evidence type="ECO:0000256" key="2">
    <source>
        <dbReference type="ARBA" id="ARBA00022516"/>
    </source>
</evidence>
<evidence type="ECO:0000256" key="4">
    <source>
        <dbReference type="ARBA" id="ARBA00022832"/>
    </source>
</evidence>
<evidence type="ECO:0000256" key="6">
    <source>
        <dbReference type="ARBA" id="ARBA00023160"/>
    </source>
</evidence>
<keyword evidence="4 7" id="KW-0276">Fatty acid metabolism</keyword>
<accession>A0A4R1BV22</accession>
<dbReference type="InterPro" id="IPR003231">
    <property type="entry name" value="ACP"/>
</dbReference>
<evidence type="ECO:0000256" key="5">
    <source>
        <dbReference type="ARBA" id="ARBA00023098"/>
    </source>
</evidence>
<dbReference type="GO" id="GO:0000036">
    <property type="term" value="F:acyl carrier activity"/>
    <property type="evidence" value="ECO:0007669"/>
    <property type="project" value="UniProtKB-UniRule"/>
</dbReference>
<comment type="PTM">
    <text evidence="7">4'-phosphopantetheine is transferred from CoA to a specific serine of apo-ACP by AcpS. This modification is essential for activity because fatty acids are bound in thioester linkage to the sulfhydryl of the prosthetic group.</text>
</comment>
<comment type="pathway">
    <text evidence="7">Lipid metabolism; fatty acid biosynthesis.</text>
</comment>
<sequence>MTQLSTDEIRAALADLVHQIVEVPVAAVEPASRLVDDLGIDSLSLVELLTGVEEHLGVRISDADVARLRTVDDVVRIIAAAV</sequence>
<keyword evidence="6 7" id="KW-0275">Fatty acid biosynthesis</keyword>
<dbReference type="InterPro" id="IPR009081">
    <property type="entry name" value="PP-bd_ACP"/>
</dbReference>
<dbReference type="GO" id="GO:0005829">
    <property type="term" value="C:cytosol"/>
    <property type="evidence" value="ECO:0007669"/>
    <property type="project" value="TreeGrafter"/>
</dbReference>
<dbReference type="RefSeq" id="WP_131585478.1">
    <property type="nucleotide sequence ID" value="NZ_SJZJ01000032.1"/>
</dbReference>
<name>A0A4R1BV22_9ACTN</name>
<dbReference type="EMBL" id="SJZJ01000032">
    <property type="protein sequence ID" value="TCJ21591.1"/>
    <property type="molecule type" value="Genomic_DNA"/>
</dbReference>
<feature type="domain" description="Carrier" evidence="8">
    <location>
        <begin position="7"/>
        <end position="82"/>
    </location>
</feature>
<dbReference type="Gene3D" id="1.10.1200.10">
    <property type="entry name" value="ACP-like"/>
    <property type="match status" value="1"/>
</dbReference>
<dbReference type="PANTHER" id="PTHR20863">
    <property type="entry name" value="ACYL CARRIER PROTEIN"/>
    <property type="match status" value="1"/>
</dbReference>
<dbReference type="PANTHER" id="PTHR20863:SF76">
    <property type="entry name" value="CARRIER DOMAIN-CONTAINING PROTEIN"/>
    <property type="match status" value="1"/>
</dbReference>
<dbReference type="UniPathway" id="UPA00094"/>
<evidence type="ECO:0000313" key="10">
    <source>
        <dbReference type="Proteomes" id="UP000295453"/>
    </source>
</evidence>
<evidence type="ECO:0000259" key="8">
    <source>
        <dbReference type="PROSITE" id="PS50075"/>
    </source>
</evidence>
<dbReference type="Proteomes" id="UP000295453">
    <property type="component" value="Unassembled WGS sequence"/>
</dbReference>
<keyword evidence="10" id="KW-1185">Reference proteome</keyword>
<dbReference type="SUPFAM" id="SSF47336">
    <property type="entry name" value="ACP-like"/>
    <property type="match status" value="1"/>
</dbReference>
<keyword evidence="1 7" id="KW-0596">Phosphopantetheine</keyword>
<gene>
    <name evidence="7" type="primary">acpP</name>
    <name evidence="9" type="ORF">EPD65_14740</name>
</gene>
<dbReference type="GO" id="GO:0016020">
    <property type="term" value="C:membrane"/>
    <property type="evidence" value="ECO:0007669"/>
    <property type="project" value="GOC"/>
</dbReference>
<dbReference type="GO" id="GO:0009245">
    <property type="term" value="P:lipid A biosynthetic process"/>
    <property type="evidence" value="ECO:0007669"/>
    <property type="project" value="TreeGrafter"/>
</dbReference>
<keyword evidence="3 7" id="KW-0597">Phosphoprotein</keyword>
<comment type="function">
    <text evidence="7">Carrier of the growing fatty acid chain in fatty acid biosynthesis.</text>
</comment>
<proteinExistence type="inferred from homology"/>
<keyword evidence="7" id="KW-0963">Cytoplasm</keyword>
<keyword evidence="2 7" id="KW-0444">Lipid biosynthesis</keyword>
<evidence type="ECO:0000256" key="1">
    <source>
        <dbReference type="ARBA" id="ARBA00022450"/>
    </source>
</evidence>
<dbReference type="OrthoDB" id="9804551at2"/>
<dbReference type="AlphaFoldDB" id="A0A4R1BV22"/>
<evidence type="ECO:0000313" key="9">
    <source>
        <dbReference type="EMBL" id="TCJ21591.1"/>
    </source>
</evidence>
<comment type="caution">
    <text evidence="9">The sequence shown here is derived from an EMBL/GenBank/DDBJ whole genome shotgun (WGS) entry which is preliminary data.</text>
</comment>
<evidence type="ECO:0000256" key="7">
    <source>
        <dbReference type="HAMAP-Rule" id="MF_01217"/>
    </source>
</evidence>
<dbReference type="PROSITE" id="PS50075">
    <property type="entry name" value="CARRIER"/>
    <property type="match status" value="1"/>
</dbReference>
<comment type="similarity">
    <text evidence="7">Belongs to the acyl carrier protein (ACP) family.</text>
</comment>
<dbReference type="PROSITE" id="PS00012">
    <property type="entry name" value="PHOSPHOPANTETHEINE"/>
    <property type="match status" value="1"/>
</dbReference>
<dbReference type="Pfam" id="PF00550">
    <property type="entry name" value="PP-binding"/>
    <property type="match status" value="1"/>
</dbReference>
<protein>
    <recommendedName>
        <fullName evidence="7">Acyl carrier protein</fullName>
        <shortName evidence="7">ACP</shortName>
    </recommendedName>
</protein>
<dbReference type="InterPro" id="IPR006162">
    <property type="entry name" value="Ppantetheine_attach_site"/>
</dbReference>
<organism evidence="9 10">
    <name type="scientific">Nocardioides jejuensis</name>
    <dbReference type="NCBI Taxonomy" id="2502782"/>
    <lineage>
        <taxon>Bacteria</taxon>
        <taxon>Bacillati</taxon>
        <taxon>Actinomycetota</taxon>
        <taxon>Actinomycetes</taxon>
        <taxon>Propionibacteriales</taxon>
        <taxon>Nocardioidaceae</taxon>
        <taxon>Nocardioides</taxon>
    </lineage>
</organism>
<evidence type="ECO:0000256" key="3">
    <source>
        <dbReference type="ARBA" id="ARBA00022553"/>
    </source>
</evidence>
<feature type="modified residue" description="O-(pantetheine 4'-phosphoryl)serine" evidence="7">
    <location>
        <position position="42"/>
    </location>
</feature>
<comment type="subcellular location">
    <subcellularLocation>
        <location evidence="7">Cytoplasm</location>
    </subcellularLocation>
</comment>